<dbReference type="EMBL" id="MPUK01000008">
    <property type="protein sequence ID" value="ONH66150.1"/>
    <property type="molecule type" value="Genomic_DNA"/>
</dbReference>
<dbReference type="AlphaFoldDB" id="A0A061ALD6"/>
<reference evidence="9" key="1">
    <citation type="journal article" date="2014" name="Genome Announc.">
        <title>Genome sequence of the yeast Cyberlindnera fabianii (Hansenula fabianii).</title>
        <authorList>
            <person name="Freel K.C."/>
            <person name="Sarilar V."/>
            <person name="Neuveglise C."/>
            <person name="Devillers H."/>
            <person name="Friedrich A."/>
            <person name="Schacherer J."/>
        </authorList>
    </citation>
    <scope>NUCLEOTIDE SEQUENCE</scope>
    <source>
        <strain evidence="9">YJS4271</strain>
    </source>
</reference>
<dbReference type="OMA" id="LYRWEEE"/>
<dbReference type="VEuPathDB" id="FungiDB:BON22_4059"/>
<evidence type="ECO:0000256" key="6">
    <source>
        <dbReference type="SAM" id="Coils"/>
    </source>
</evidence>
<keyword evidence="6" id="KW-0175">Coiled coil</keyword>
<evidence type="ECO:0000259" key="8">
    <source>
        <dbReference type="Pfam" id="PF07200"/>
    </source>
</evidence>
<proteinExistence type="inferred from homology"/>
<protein>
    <submittedName>
        <fullName evidence="9">CYFA0S02e00782g1_1</fullName>
    </submittedName>
    <submittedName>
        <fullName evidence="10">Protein SRN2</fullName>
    </submittedName>
</protein>
<accession>A0A061ALD6</accession>
<dbReference type="GO" id="GO:0006623">
    <property type="term" value="P:protein targeting to vacuole"/>
    <property type="evidence" value="ECO:0007669"/>
    <property type="project" value="TreeGrafter"/>
</dbReference>
<evidence type="ECO:0000313" key="10">
    <source>
        <dbReference type="EMBL" id="ONH66150.1"/>
    </source>
</evidence>
<name>A0A061ALD6_CYBFA</name>
<feature type="compositionally biased region" description="Pro residues" evidence="7">
    <location>
        <begin position="1"/>
        <end position="12"/>
    </location>
</feature>
<dbReference type="OrthoDB" id="10260857at2759"/>
<organism evidence="9">
    <name type="scientific">Cyberlindnera fabianii</name>
    <name type="common">Yeast</name>
    <name type="synonym">Hansenula fabianii</name>
    <dbReference type="NCBI Taxonomy" id="36022"/>
    <lineage>
        <taxon>Eukaryota</taxon>
        <taxon>Fungi</taxon>
        <taxon>Dikarya</taxon>
        <taxon>Ascomycota</taxon>
        <taxon>Saccharomycotina</taxon>
        <taxon>Saccharomycetes</taxon>
        <taxon>Phaffomycetales</taxon>
        <taxon>Phaffomycetaceae</taxon>
        <taxon>Cyberlindnera</taxon>
    </lineage>
</organism>
<dbReference type="PANTHER" id="PTHR13678:SF2">
    <property type="entry name" value="VACUOLAR PROTEIN SORTING-ASSOCIATED PROTEIN 37A"/>
    <property type="match status" value="1"/>
</dbReference>
<dbReference type="Gene3D" id="1.10.287.660">
    <property type="entry name" value="Helix hairpin bin"/>
    <property type="match status" value="1"/>
</dbReference>
<feature type="domain" description="VPS37 C-terminal" evidence="8">
    <location>
        <begin position="52"/>
        <end position="199"/>
    </location>
</feature>
<evidence type="ECO:0000256" key="2">
    <source>
        <dbReference type="ARBA" id="ARBA00007617"/>
    </source>
</evidence>
<dbReference type="InterPro" id="IPR009851">
    <property type="entry name" value="Mod_r"/>
</dbReference>
<evidence type="ECO:0000313" key="9">
    <source>
        <dbReference type="EMBL" id="CDR38364.1"/>
    </source>
</evidence>
<reference evidence="10" key="3">
    <citation type="submission" date="2017-01" db="EMBL/GenBank/DDBJ databases">
        <authorList>
            <person name="Mah S.A."/>
            <person name="Swanson W.J."/>
            <person name="Moy G.W."/>
            <person name="Vacquier V.D."/>
        </authorList>
    </citation>
    <scope>NUCLEOTIDE SEQUENCE [LARGE SCALE GENOMIC DNA]</scope>
    <source>
        <strain evidence="10">65</strain>
    </source>
</reference>
<gene>
    <name evidence="10" type="ORF">BON22_4059</name>
    <name evidence="9" type="ORF">CYFA0S_02e00782g</name>
</gene>
<evidence type="ECO:0000313" key="11">
    <source>
        <dbReference type="Proteomes" id="UP000189513"/>
    </source>
</evidence>
<comment type="similarity">
    <text evidence="2">Belongs to the VPS37 family.</text>
</comment>
<dbReference type="EMBL" id="LK052887">
    <property type="protein sequence ID" value="CDR38364.1"/>
    <property type="molecule type" value="Genomic_DNA"/>
</dbReference>
<evidence type="ECO:0000256" key="4">
    <source>
        <dbReference type="ARBA" id="ARBA00022753"/>
    </source>
</evidence>
<evidence type="ECO:0000256" key="3">
    <source>
        <dbReference type="ARBA" id="ARBA00022448"/>
    </source>
</evidence>
<reference evidence="11" key="2">
    <citation type="journal article" date="2017" name="Genome Announc.">
        <title>Genome sequences of Cyberlindnera fabianii 65, Pichia kudriavzevii 129, and Saccharomyces cerevisiae 131 isolated from fermented masau fruits in Zimbabwe.</title>
        <authorList>
            <person name="van Rijswijck I.M.H."/>
            <person name="Derks M.F.L."/>
            <person name="Abee T."/>
            <person name="de Ridder D."/>
            <person name="Smid E.J."/>
        </authorList>
    </citation>
    <scope>NUCLEOTIDE SEQUENCE [LARGE SCALE GENOMIC DNA]</scope>
    <source>
        <strain evidence="11">65</strain>
    </source>
</reference>
<evidence type="ECO:0000256" key="5">
    <source>
        <dbReference type="ARBA" id="ARBA00022927"/>
    </source>
</evidence>
<keyword evidence="3" id="KW-0813">Transport</keyword>
<keyword evidence="4" id="KW-0967">Endosome</keyword>
<evidence type="ECO:0000256" key="7">
    <source>
        <dbReference type="SAM" id="MobiDB-lite"/>
    </source>
</evidence>
<dbReference type="GO" id="GO:0000813">
    <property type="term" value="C:ESCRT I complex"/>
    <property type="evidence" value="ECO:0007669"/>
    <property type="project" value="UniProtKB-ARBA"/>
</dbReference>
<keyword evidence="11" id="KW-1185">Reference proteome</keyword>
<dbReference type="STRING" id="36022.A0A061ALD6"/>
<dbReference type="SUPFAM" id="SSF140111">
    <property type="entry name" value="Endosomal sorting complex assembly domain"/>
    <property type="match status" value="1"/>
</dbReference>
<sequence length="211" mass="24148">MSTTPPTLPPKGPLSSTPADSSVGGDSTPVSQTPTPHQHERRHIPLPQVCKTLPTHEITKLLDTLDVLKGYLITLMKDQVENEAKELDAVVKQIETYIESLHKLNSQKDETNKRLEHMHSLVQKWTATEAQMARSLQKFSRENIYTQLLSSVNDSRRLTESIQDSFLSHTVDHDEAVILEFIRNYKQERTLYYLRKEKLSRFNENRVGGLS</sequence>
<evidence type="ECO:0000256" key="1">
    <source>
        <dbReference type="ARBA" id="ARBA00004177"/>
    </source>
</evidence>
<dbReference type="PANTHER" id="PTHR13678">
    <property type="entry name" value="VACUOLAR PROTEIN SORTING-ASSOCIATED PROTEIN 37"/>
    <property type="match status" value="1"/>
</dbReference>
<dbReference type="Pfam" id="PF07200">
    <property type="entry name" value="Mod_r"/>
    <property type="match status" value="1"/>
</dbReference>
<dbReference type="GO" id="GO:0043162">
    <property type="term" value="P:ubiquitin-dependent protein catabolic process via the multivesicular body sorting pathway"/>
    <property type="evidence" value="ECO:0007669"/>
    <property type="project" value="UniProtKB-ARBA"/>
</dbReference>
<comment type="subcellular location">
    <subcellularLocation>
        <location evidence="1">Endosome</location>
    </subcellularLocation>
</comment>
<feature type="region of interest" description="Disordered" evidence="7">
    <location>
        <begin position="1"/>
        <end position="46"/>
    </location>
</feature>
<feature type="compositionally biased region" description="Polar residues" evidence="7">
    <location>
        <begin position="24"/>
        <end position="36"/>
    </location>
</feature>
<dbReference type="InterPro" id="IPR029012">
    <property type="entry name" value="Helix_hairpin_bin_sf"/>
</dbReference>
<dbReference type="GO" id="GO:0006612">
    <property type="term" value="P:protein targeting to membrane"/>
    <property type="evidence" value="ECO:0007669"/>
    <property type="project" value="TreeGrafter"/>
</dbReference>
<dbReference type="InterPro" id="IPR037202">
    <property type="entry name" value="ESCRT_assembly_dom"/>
</dbReference>
<feature type="coiled-coil region" evidence="6">
    <location>
        <begin position="77"/>
        <end position="114"/>
    </location>
</feature>
<keyword evidence="5" id="KW-0653">Protein transport</keyword>
<dbReference type="Proteomes" id="UP000189513">
    <property type="component" value="Unassembled WGS sequence"/>
</dbReference>